<organism evidence="5 6">
    <name type="scientific">Haloferax volcanii (strain ATCC 29605 / DSM 3757 / JCM 8879 / NBRC 14742 / NCIMB 2012 / VKM B-1768 / DS2)</name>
    <name type="common">Halobacterium volcanii</name>
    <dbReference type="NCBI Taxonomy" id="309800"/>
    <lineage>
        <taxon>Archaea</taxon>
        <taxon>Methanobacteriati</taxon>
        <taxon>Methanobacteriota</taxon>
        <taxon>Stenosarchaea group</taxon>
        <taxon>Halobacteria</taxon>
        <taxon>Halobacteriales</taxon>
        <taxon>Haloferacaceae</taxon>
        <taxon>Haloferax</taxon>
    </lineage>
</organism>
<dbReference type="InterPro" id="IPR038729">
    <property type="entry name" value="Rad50/SbcC_AAA"/>
</dbReference>
<dbReference type="GeneID" id="8926388"/>
<dbReference type="Pfam" id="PF13476">
    <property type="entry name" value="AAA_23"/>
    <property type="match status" value="1"/>
</dbReference>
<dbReference type="PANTHER" id="PTHR32114">
    <property type="entry name" value="ABC TRANSPORTER ABCH.3"/>
    <property type="match status" value="1"/>
</dbReference>
<feature type="coiled-coil region" evidence="3">
    <location>
        <begin position="341"/>
        <end position="503"/>
    </location>
</feature>
<reference evidence="5 6" key="2">
    <citation type="journal article" date="2014" name="PLoS Genet.">
        <title>Phylogenetically driven sequencing of extremely halophilic archaea reveals strategies for static and dynamic osmo-response.</title>
        <authorList>
            <person name="Becker E.A."/>
            <person name="Seitzer P.M."/>
            <person name="Tritt A."/>
            <person name="Larsen D."/>
            <person name="Krusor M."/>
            <person name="Yao A.I."/>
            <person name="Wu D."/>
            <person name="Madern D."/>
            <person name="Eisen J.A."/>
            <person name="Darling A.E."/>
            <person name="Facciotti M.T."/>
        </authorList>
    </citation>
    <scope>NUCLEOTIDE SEQUENCE [LARGE SCALE GENOMIC DNA]</scope>
    <source>
        <strain evidence="6">ATCC 29605 / DSM 3757 / JCM 8879 / NBRC 14742 / NCIMB 2012 / VKM B-1768 / DS2</strain>
    </source>
</reference>
<proteinExistence type="inferred from homology"/>
<evidence type="ECO:0000259" key="4">
    <source>
        <dbReference type="Pfam" id="PF13476"/>
    </source>
</evidence>
<dbReference type="GO" id="GO:0006302">
    <property type="term" value="P:double-strand break repair"/>
    <property type="evidence" value="ECO:0007669"/>
    <property type="project" value="InterPro"/>
</dbReference>
<dbReference type="Proteomes" id="UP000011532">
    <property type="component" value="Unassembled WGS sequence"/>
</dbReference>
<protein>
    <submittedName>
        <fullName evidence="5">SMC-like protein Sph3</fullName>
    </submittedName>
</protein>
<dbReference type="RefSeq" id="WP_004042067.1">
    <property type="nucleotide sequence ID" value="NC_013967.1"/>
</dbReference>
<comment type="similarity">
    <text evidence="2">Belongs to the Sph1/Sph2 family.</text>
</comment>
<evidence type="ECO:0000256" key="1">
    <source>
        <dbReference type="ARBA" id="ARBA00023054"/>
    </source>
</evidence>
<evidence type="ECO:0000256" key="2">
    <source>
        <dbReference type="ARBA" id="ARBA00049666"/>
    </source>
</evidence>
<gene>
    <name evidence="5" type="ORF">C498_06168</name>
</gene>
<feature type="coiled-coil region" evidence="3">
    <location>
        <begin position="135"/>
        <end position="290"/>
    </location>
</feature>
<dbReference type="KEGG" id="hvo:HVO_2175"/>
<sequence length="654" mass="74222">MNDSEALQAATVRIRNIGGIDERRVRLDPGVTVLTGRNATNRTSFLRALMGACGSDAISLKGDADEGSVELELDGRTYTRLLSRENGTVSTDGTPYLRDAATADRFAFLLGSNEARRAVVAERDLYDVIMSLVDTDAIEAEIERLQSRRTQVERRLDSLDSLDADRRSLESKRDDLEAEIEALEAERDDIEAEIEAEDRTVETQREHQAELDEVLSELQSARSDLESVRFRLQSERESVESLREERSELQSELDSFDAEAVDRGEASDRIESVRSRIESLNSTISELQTVVQYTEDVLDGKAGLVEDSLGADGDGSVTDQLVSSETTTCWTCGTEVDRDQIRGTTDRLREVRDEKREERAELRRELDELERSMRAAEQAERDRRKLRDKLRRLEDELDRRTGQIESLTDRREELAEQVDALEADASELRGQSGGEGDLIELHRELNEVEFALDRTRDDLASVHDELDELDDRFDEREELEREREQVNEELEAARTRIRSLTAAAVESFNEEMETVLDLLGYDNIERVWLERVERRVREGRRKVEKAQFELHIVRASDSGAVYEDSIDHLSESEREVVGLVFALAGYLVHEVYEEVPFMLLDSVEAIDAGRIAALVDHFEQYPTFLVAALLPEDAQALDASYRRVTWGTDVTPAA</sequence>
<dbReference type="InterPro" id="IPR027417">
    <property type="entry name" value="P-loop_NTPase"/>
</dbReference>
<reference evidence="6" key="1">
    <citation type="submission" date="2012-11" db="EMBL/GenBank/DDBJ databases">
        <authorList>
            <person name="Becker E.A."/>
            <person name="Seitzer P."/>
            <person name="Tritt A."/>
            <person name="Larsen D."/>
            <person name="Yao A."/>
            <person name="Wu D."/>
            <person name="Darling A."/>
            <person name="Eisen J.A."/>
            <person name="Facciotti M.T."/>
        </authorList>
    </citation>
    <scope>NUCLEOTIDE SEQUENCE [LARGE SCALE GENOMIC DNA]</scope>
    <source>
        <strain evidence="6">ATCC 29605 / DSM 3757 / JCM 8879 / NBRC 14742 / NCIMB 2012 / VKM B-1768 / DS2</strain>
    </source>
</reference>
<dbReference type="SUPFAM" id="SSF52540">
    <property type="entry name" value="P-loop containing nucleoside triphosphate hydrolases"/>
    <property type="match status" value="1"/>
</dbReference>
<evidence type="ECO:0000313" key="5">
    <source>
        <dbReference type="EMBL" id="ELY33404.1"/>
    </source>
</evidence>
<dbReference type="NCBIfam" id="NF045487">
    <property type="entry name" value="ASRP"/>
    <property type="match status" value="1"/>
</dbReference>
<name>A0A384KR74_HALVD</name>
<accession>A0A384KR74</accession>
<dbReference type="EMBL" id="AOHU01000041">
    <property type="protein sequence ID" value="ELY33404.1"/>
    <property type="molecule type" value="Genomic_DNA"/>
</dbReference>
<dbReference type="OrthoDB" id="241568at2157"/>
<dbReference type="AlphaFoldDB" id="A0A384KR74"/>
<feature type="domain" description="Rad50/SbcC-type AAA" evidence="4">
    <location>
        <begin position="12"/>
        <end position="226"/>
    </location>
</feature>
<dbReference type="GO" id="GO:0016887">
    <property type="term" value="F:ATP hydrolysis activity"/>
    <property type="evidence" value="ECO:0007669"/>
    <property type="project" value="InterPro"/>
</dbReference>
<evidence type="ECO:0000256" key="3">
    <source>
        <dbReference type="SAM" id="Coils"/>
    </source>
</evidence>
<comment type="caution">
    <text evidence="5">The sequence shown here is derived from an EMBL/GenBank/DDBJ whole genome shotgun (WGS) entry which is preliminary data.</text>
</comment>
<dbReference type="PANTHER" id="PTHR32114:SF2">
    <property type="entry name" value="ABC TRANSPORTER ABCH.3"/>
    <property type="match status" value="1"/>
</dbReference>
<dbReference type="Gene3D" id="3.40.50.300">
    <property type="entry name" value="P-loop containing nucleotide triphosphate hydrolases"/>
    <property type="match status" value="2"/>
</dbReference>
<keyword evidence="1 3" id="KW-0175">Coiled coil</keyword>
<evidence type="ECO:0000313" key="6">
    <source>
        <dbReference type="Proteomes" id="UP000011532"/>
    </source>
</evidence>